<evidence type="ECO:0000313" key="2">
    <source>
        <dbReference type="EMBL" id="GGA46972.1"/>
    </source>
</evidence>
<evidence type="ECO:0000256" key="1">
    <source>
        <dbReference type="SAM" id="SignalP"/>
    </source>
</evidence>
<comment type="caution">
    <text evidence="2">The sequence shown here is derived from an EMBL/GenBank/DDBJ whole genome shotgun (WGS) entry which is preliminary data.</text>
</comment>
<feature type="chain" id="PRO_5046494900" description="Secreted protein" evidence="1">
    <location>
        <begin position="25"/>
        <end position="111"/>
    </location>
</feature>
<evidence type="ECO:0008006" key="4">
    <source>
        <dbReference type="Google" id="ProtNLM"/>
    </source>
</evidence>
<dbReference type="Proteomes" id="UP000620046">
    <property type="component" value="Unassembled WGS sequence"/>
</dbReference>
<dbReference type="EMBL" id="BMJA01000004">
    <property type="protein sequence ID" value="GGA46972.1"/>
    <property type="molecule type" value="Genomic_DNA"/>
</dbReference>
<dbReference type="RefSeq" id="WP_188797097.1">
    <property type="nucleotide sequence ID" value="NZ_BMJA01000004.1"/>
</dbReference>
<protein>
    <recommendedName>
        <fullName evidence="4">Secreted protein</fullName>
    </recommendedName>
</protein>
<sequence>MLNKFSSQMAMTVALSIASLSVSAQTSTTDTNRTVSAVGIQAGVAYLQTSPAPSGNCIYNTLYIGGITGNAGNAAAYATVLAAQTSGQQITRVQYTNTSGTCTVVLVETGP</sequence>
<feature type="signal peptide" evidence="1">
    <location>
        <begin position="1"/>
        <end position="24"/>
    </location>
</feature>
<keyword evidence="1" id="KW-0732">Signal</keyword>
<organism evidence="2 3">
    <name type="scientific">Dyella nitratireducens</name>
    <dbReference type="NCBI Taxonomy" id="1849580"/>
    <lineage>
        <taxon>Bacteria</taxon>
        <taxon>Pseudomonadati</taxon>
        <taxon>Pseudomonadota</taxon>
        <taxon>Gammaproteobacteria</taxon>
        <taxon>Lysobacterales</taxon>
        <taxon>Rhodanobacteraceae</taxon>
        <taxon>Dyella</taxon>
    </lineage>
</organism>
<gene>
    <name evidence="2" type="ORF">GCM10010981_40200</name>
</gene>
<keyword evidence="3" id="KW-1185">Reference proteome</keyword>
<proteinExistence type="predicted"/>
<reference evidence="3" key="1">
    <citation type="journal article" date="2019" name="Int. J. Syst. Evol. Microbiol.">
        <title>The Global Catalogue of Microorganisms (GCM) 10K type strain sequencing project: providing services to taxonomists for standard genome sequencing and annotation.</title>
        <authorList>
            <consortium name="The Broad Institute Genomics Platform"/>
            <consortium name="The Broad Institute Genome Sequencing Center for Infectious Disease"/>
            <person name="Wu L."/>
            <person name="Ma J."/>
        </authorList>
    </citation>
    <scope>NUCLEOTIDE SEQUENCE [LARGE SCALE GENOMIC DNA]</scope>
    <source>
        <strain evidence="3">CGMCC 1.15439</strain>
    </source>
</reference>
<name>A0ABQ1GN61_9GAMM</name>
<evidence type="ECO:0000313" key="3">
    <source>
        <dbReference type="Proteomes" id="UP000620046"/>
    </source>
</evidence>
<accession>A0ABQ1GN61</accession>